<evidence type="ECO:0000313" key="2">
    <source>
        <dbReference type="Proteomes" id="UP000199622"/>
    </source>
</evidence>
<dbReference type="Proteomes" id="UP000199622">
    <property type="component" value="Unassembled WGS sequence"/>
</dbReference>
<gene>
    <name evidence="1" type="ORF">SAMN04489727_8367</name>
</gene>
<protein>
    <submittedName>
        <fullName evidence="1">Uncharacterized protein</fullName>
    </submittedName>
</protein>
<organism evidence="1 2">
    <name type="scientific">Amycolatopsis tolypomycina</name>
    <dbReference type="NCBI Taxonomy" id="208445"/>
    <lineage>
        <taxon>Bacteria</taxon>
        <taxon>Bacillati</taxon>
        <taxon>Actinomycetota</taxon>
        <taxon>Actinomycetes</taxon>
        <taxon>Pseudonocardiales</taxon>
        <taxon>Pseudonocardiaceae</taxon>
        <taxon>Amycolatopsis</taxon>
    </lineage>
</organism>
<dbReference type="AlphaFoldDB" id="A0A1H5BNT5"/>
<name>A0A1H5BNT5_9PSEU</name>
<dbReference type="STRING" id="208445.SAMN04489727_8367"/>
<reference evidence="2" key="1">
    <citation type="submission" date="2016-10" db="EMBL/GenBank/DDBJ databases">
        <authorList>
            <person name="Varghese N."/>
            <person name="Submissions S."/>
        </authorList>
    </citation>
    <scope>NUCLEOTIDE SEQUENCE [LARGE SCALE GENOMIC DNA]</scope>
    <source>
        <strain evidence="2">DSM 44544</strain>
    </source>
</reference>
<dbReference type="RefSeq" id="WP_279627723.1">
    <property type="nucleotide sequence ID" value="NZ_FNSO01000004.1"/>
</dbReference>
<evidence type="ECO:0000313" key="1">
    <source>
        <dbReference type="EMBL" id="SED55948.1"/>
    </source>
</evidence>
<dbReference type="EMBL" id="FNSO01000004">
    <property type="protein sequence ID" value="SED55948.1"/>
    <property type="molecule type" value="Genomic_DNA"/>
</dbReference>
<keyword evidence="2" id="KW-1185">Reference proteome</keyword>
<accession>A0A1H5BNT5</accession>
<sequence>MTRRPASADTLVPGVLIAAGTEDRIDHEGVSALAAGPSSTAC</sequence>
<proteinExistence type="predicted"/>